<dbReference type="CDD" id="cd01745">
    <property type="entry name" value="GATase1_2"/>
    <property type="match status" value="1"/>
</dbReference>
<keyword evidence="1" id="KW-0808">Transferase</keyword>
<organism evidence="1 2">
    <name type="scientific">Companilactobacillus bobalius DSM 19674</name>
    <dbReference type="NCBI Taxonomy" id="1423788"/>
    <lineage>
        <taxon>Bacteria</taxon>
        <taxon>Bacillati</taxon>
        <taxon>Bacillota</taxon>
        <taxon>Bacilli</taxon>
        <taxon>Lactobacillales</taxon>
        <taxon>Lactobacillaceae</taxon>
        <taxon>Companilactobacillus</taxon>
        <taxon>Companilactobacillus bobalius</taxon>
    </lineage>
</organism>
<keyword evidence="1" id="KW-0315">Glutamine amidotransferase</keyword>
<dbReference type="STRING" id="1423788.FC78_GL001786"/>
<name>A0A0R1KPQ6_9LACO</name>
<dbReference type="GO" id="GO:0005829">
    <property type="term" value="C:cytosol"/>
    <property type="evidence" value="ECO:0007669"/>
    <property type="project" value="TreeGrafter"/>
</dbReference>
<keyword evidence="2" id="KW-1185">Reference proteome</keyword>
<dbReference type="Gene3D" id="3.40.50.880">
    <property type="match status" value="1"/>
</dbReference>
<dbReference type="GO" id="GO:0006598">
    <property type="term" value="P:polyamine catabolic process"/>
    <property type="evidence" value="ECO:0007669"/>
    <property type="project" value="TreeGrafter"/>
</dbReference>
<comment type="caution">
    <text evidence="1">The sequence shown here is derived from an EMBL/GenBank/DDBJ whole genome shotgun (WGS) entry which is preliminary data.</text>
</comment>
<proteinExistence type="predicted"/>
<dbReference type="PATRIC" id="fig|1423788.3.peg.1842"/>
<gene>
    <name evidence="1" type="ORF">FC78_GL001786</name>
</gene>
<sequence length="248" mass="27358">MGKLIGITADVYLGATDVINQKLMDFVPRPIVDGVLMAGGIPVGLPILPVDKVNQLIERMDGIIFSGGPDIDPSFMGEEPIPKLGVTNRNRDRFEIAMIRTAVAKKIPIFGICRGAQMINVALGGTIYQDLGTQYSGRLIKHKQQAPGDQPTHFVRVDYNSKLYKTIGDNVFVNSRHHQAIKEVPDFLRVVATASDGVIEAIENEDASIQAVQWHPENLWRHDSQELALFSDFISRIGNPNRMESGSI</sequence>
<protein>
    <submittedName>
        <fullName evidence="1">Glutamine amidotransferase</fullName>
    </submittedName>
</protein>
<dbReference type="InterPro" id="IPR029062">
    <property type="entry name" value="Class_I_gatase-like"/>
</dbReference>
<dbReference type="GO" id="GO:0016740">
    <property type="term" value="F:transferase activity"/>
    <property type="evidence" value="ECO:0007669"/>
    <property type="project" value="UniProtKB-KW"/>
</dbReference>
<dbReference type="RefSeq" id="WP_056952186.1">
    <property type="nucleotide sequence ID" value="NZ_AZDY01000037.1"/>
</dbReference>
<dbReference type="AlphaFoldDB" id="A0A0R1KPQ6"/>
<dbReference type="EMBL" id="AZDY01000037">
    <property type="protein sequence ID" value="KRK82980.1"/>
    <property type="molecule type" value="Genomic_DNA"/>
</dbReference>
<dbReference type="Pfam" id="PF07722">
    <property type="entry name" value="Peptidase_C26"/>
    <property type="match status" value="1"/>
</dbReference>
<dbReference type="OrthoDB" id="9813383at2"/>
<accession>A0A0R1KPQ6</accession>
<dbReference type="InterPro" id="IPR011697">
    <property type="entry name" value="Peptidase_C26"/>
</dbReference>
<evidence type="ECO:0000313" key="1">
    <source>
        <dbReference type="EMBL" id="KRK82980.1"/>
    </source>
</evidence>
<dbReference type="PANTHER" id="PTHR43235">
    <property type="entry name" value="GLUTAMINE AMIDOTRANSFERASE PB2B2.05-RELATED"/>
    <property type="match status" value="1"/>
</dbReference>
<dbReference type="GO" id="GO:0033969">
    <property type="term" value="F:gamma-glutamyl-gamma-aminobutyrate hydrolase activity"/>
    <property type="evidence" value="ECO:0007669"/>
    <property type="project" value="TreeGrafter"/>
</dbReference>
<dbReference type="SUPFAM" id="SSF52317">
    <property type="entry name" value="Class I glutamine amidotransferase-like"/>
    <property type="match status" value="1"/>
</dbReference>
<dbReference type="Proteomes" id="UP000051515">
    <property type="component" value="Unassembled WGS sequence"/>
</dbReference>
<dbReference type="PANTHER" id="PTHR43235:SF1">
    <property type="entry name" value="GLUTAMINE AMIDOTRANSFERASE PB2B2.05-RELATED"/>
    <property type="match status" value="1"/>
</dbReference>
<evidence type="ECO:0000313" key="2">
    <source>
        <dbReference type="Proteomes" id="UP000051515"/>
    </source>
</evidence>
<dbReference type="InterPro" id="IPR044668">
    <property type="entry name" value="PuuD-like"/>
</dbReference>
<reference evidence="1 2" key="1">
    <citation type="journal article" date="2015" name="Genome Announc.">
        <title>Expanding the biotechnology potential of lactobacilli through comparative genomics of 213 strains and associated genera.</title>
        <authorList>
            <person name="Sun Z."/>
            <person name="Harris H.M."/>
            <person name="McCann A."/>
            <person name="Guo C."/>
            <person name="Argimon S."/>
            <person name="Zhang W."/>
            <person name="Yang X."/>
            <person name="Jeffery I.B."/>
            <person name="Cooney J.C."/>
            <person name="Kagawa T.F."/>
            <person name="Liu W."/>
            <person name="Song Y."/>
            <person name="Salvetti E."/>
            <person name="Wrobel A."/>
            <person name="Rasinkangas P."/>
            <person name="Parkhill J."/>
            <person name="Rea M.C."/>
            <person name="O'Sullivan O."/>
            <person name="Ritari J."/>
            <person name="Douillard F.P."/>
            <person name="Paul Ross R."/>
            <person name="Yang R."/>
            <person name="Briner A.E."/>
            <person name="Felis G.E."/>
            <person name="de Vos W.M."/>
            <person name="Barrangou R."/>
            <person name="Klaenhammer T.R."/>
            <person name="Caufield P.W."/>
            <person name="Cui Y."/>
            <person name="Zhang H."/>
            <person name="O'Toole P.W."/>
        </authorList>
    </citation>
    <scope>NUCLEOTIDE SEQUENCE [LARGE SCALE GENOMIC DNA]</scope>
    <source>
        <strain evidence="1 2">DSM 19674</strain>
    </source>
</reference>
<dbReference type="PROSITE" id="PS51273">
    <property type="entry name" value="GATASE_TYPE_1"/>
    <property type="match status" value="1"/>
</dbReference>